<evidence type="ECO:0000313" key="2">
    <source>
        <dbReference type="EMBL" id="KAH7985839.1"/>
    </source>
</evidence>
<sequence length="360" mass="38494">MEQYAPESSSSRNGESSPTATVSLRHETEEPIELPANILAYVPGITGVSSASTVLTDLLTEMRGVDRGVSLPRPPLQCDWSERRSPFPRSRRWRGGGGGPVFGAIPSRRGRRPLRPLFGRHAGPLRFNPGGGNDARFFGLRQPFHRGRAHQFYATPYIDRDSPYHGRCRPELLPLSFLDETTPHDADSVMTTTVLQSCSRKCAVAGPTTAKAVQRQGATKDDGGATSASRETASLTEGLVTSTASAAATKASSGTAVSAAAATERSSVTARDDGDRSQHSLIDWILSVESILNDAPVLTPTTEDCENAEREPSRDPPTPAEIDHMNDQYGNAKQDPDTTGDGALDADFELGLTPASALQL</sequence>
<feature type="region of interest" description="Disordered" evidence="1">
    <location>
        <begin position="80"/>
        <end position="108"/>
    </location>
</feature>
<reference evidence="2" key="2">
    <citation type="submission" date="2021-09" db="EMBL/GenBank/DDBJ databases">
        <authorList>
            <person name="Jia N."/>
            <person name="Wang J."/>
            <person name="Shi W."/>
            <person name="Du L."/>
            <person name="Sun Y."/>
            <person name="Zhan W."/>
            <person name="Jiang J."/>
            <person name="Wang Q."/>
            <person name="Zhang B."/>
            <person name="Ji P."/>
            <person name="Sakyi L.B."/>
            <person name="Cui X."/>
            <person name="Yuan T."/>
            <person name="Jiang B."/>
            <person name="Yang W."/>
            <person name="Lam T.T.-Y."/>
            <person name="Chang Q."/>
            <person name="Ding S."/>
            <person name="Wang X."/>
            <person name="Zhu J."/>
            <person name="Ruan X."/>
            <person name="Zhao L."/>
            <person name="Wei J."/>
            <person name="Que T."/>
            <person name="Du C."/>
            <person name="Cheng J."/>
            <person name="Dai P."/>
            <person name="Han X."/>
            <person name="Huang E."/>
            <person name="Gao Y."/>
            <person name="Liu J."/>
            <person name="Shao H."/>
            <person name="Ye R."/>
            <person name="Li L."/>
            <person name="Wei W."/>
            <person name="Wang X."/>
            <person name="Wang C."/>
            <person name="Huo Q."/>
            <person name="Li W."/>
            <person name="Guo W."/>
            <person name="Chen H."/>
            <person name="Chen S."/>
            <person name="Zhou L."/>
            <person name="Zhou L."/>
            <person name="Ni X."/>
            <person name="Tian J."/>
            <person name="Zhou Y."/>
            <person name="Sheng Y."/>
            <person name="Liu T."/>
            <person name="Pan Y."/>
            <person name="Xia L."/>
            <person name="Li J."/>
            <person name="Zhao F."/>
            <person name="Cao W."/>
        </authorList>
    </citation>
    <scope>NUCLEOTIDE SEQUENCE</scope>
    <source>
        <strain evidence="2">Rmic-2018</strain>
        <tissue evidence="2">Larvae</tissue>
    </source>
</reference>
<gene>
    <name evidence="2" type="ORF">HPB51_026745</name>
</gene>
<feature type="compositionally biased region" description="Polar residues" evidence="1">
    <location>
        <begin position="226"/>
        <end position="235"/>
    </location>
</feature>
<dbReference type="AlphaFoldDB" id="A0A9J6D2A0"/>
<feature type="region of interest" description="Disordered" evidence="1">
    <location>
        <begin position="298"/>
        <end position="347"/>
    </location>
</feature>
<dbReference type="EMBL" id="JABSTU010001526">
    <property type="protein sequence ID" value="KAH7985839.1"/>
    <property type="molecule type" value="Genomic_DNA"/>
</dbReference>
<dbReference type="Proteomes" id="UP000821866">
    <property type="component" value="Unassembled WGS sequence"/>
</dbReference>
<accession>A0A9J6D2A0</accession>
<feature type="region of interest" description="Disordered" evidence="1">
    <location>
        <begin position="1"/>
        <end position="26"/>
    </location>
</feature>
<organism evidence="2 3">
    <name type="scientific">Rhipicephalus microplus</name>
    <name type="common">Cattle tick</name>
    <name type="synonym">Boophilus microplus</name>
    <dbReference type="NCBI Taxonomy" id="6941"/>
    <lineage>
        <taxon>Eukaryota</taxon>
        <taxon>Metazoa</taxon>
        <taxon>Ecdysozoa</taxon>
        <taxon>Arthropoda</taxon>
        <taxon>Chelicerata</taxon>
        <taxon>Arachnida</taxon>
        <taxon>Acari</taxon>
        <taxon>Parasitiformes</taxon>
        <taxon>Ixodida</taxon>
        <taxon>Ixodoidea</taxon>
        <taxon>Ixodidae</taxon>
        <taxon>Rhipicephalinae</taxon>
        <taxon>Rhipicephalus</taxon>
        <taxon>Boophilus</taxon>
    </lineage>
</organism>
<feature type="compositionally biased region" description="Low complexity" evidence="1">
    <location>
        <begin position="240"/>
        <end position="269"/>
    </location>
</feature>
<comment type="caution">
    <text evidence="2">The sequence shown here is derived from an EMBL/GenBank/DDBJ whole genome shotgun (WGS) entry which is preliminary data.</text>
</comment>
<name>A0A9J6D2A0_RHIMP</name>
<feature type="compositionally biased region" description="Low complexity" evidence="1">
    <location>
        <begin position="8"/>
        <end position="17"/>
    </location>
</feature>
<proteinExistence type="predicted"/>
<keyword evidence="3" id="KW-1185">Reference proteome</keyword>
<evidence type="ECO:0000313" key="3">
    <source>
        <dbReference type="Proteomes" id="UP000821866"/>
    </source>
</evidence>
<protein>
    <submittedName>
        <fullName evidence="2">Uncharacterized protein</fullName>
    </submittedName>
</protein>
<evidence type="ECO:0000256" key="1">
    <source>
        <dbReference type="SAM" id="MobiDB-lite"/>
    </source>
</evidence>
<feature type="region of interest" description="Disordered" evidence="1">
    <location>
        <begin position="207"/>
        <end position="276"/>
    </location>
</feature>
<reference evidence="2" key="1">
    <citation type="journal article" date="2020" name="Cell">
        <title>Large-Scale Comparative Analyses of Tick Genomes Elucidate Their Genetic Diversity and Vector Capacities.</title>
        <authorList>
            <consortium name="Tick Genome and Microbiome Consortium (TIGMIC)"/>
            <person name="Jia N."/>
            <person name="Wang J."/>
            <person name="Shi W."/>
            <person name="Du L."/>
            <person name="Sun Y."/>
            <person name="Zhan W."/>
            <person name="Jiang J.F."/>
            <person name="Wang Q."/>
            <person name="Zhang B."/>
            <person name="Ji P."/>
            <person name="Bell-Sakyi L."/>
            <person name="Cui X.M."/>
            <person name="Yuan T.T."/>
            <person name="Jiang B.G."/>
            <person name="Yang W.F."/>
            <person name="Lam T.T."/>
            <person name="Chang Q.C."/>
            <person name="Ding S.J."/>
            <person name="Wang X.J."/>
            <person name="Zhu J.G."/>
            <person name="Ruan X.D."/>
            <person name="Zhao L."/>
            <person name="Wei J.T."/>
            <person name="Ye R.Z."/>
            <person name="Que T.C."/>
            <person name="Du C.H."/>
            <person name="Zhou Y.H."/>
            <person name="Cheng J.X."/>
            <person name="Dai P.F."/>
            <person name="Guo W.B."/>
            <person name="Han X.H."/>
            <person name="Huang E.J."/>
            <person name="Li L.F."/>
            <person name="Wei W."/>
            <person name="Gao Y.C."/>
            <person name="Liu J.Z."/>
            <person name="Shao H.Z."/>
            <person name="Wang X."/>
            <person name="Wang C.C."/>
            <person name="Yang T.C."/>
            <person name="Huo Q.B."/>
            <person name="Li W."/>
            <person name="Chen H.Y."/>
            <person name="Chen S.E."/>
            <person name="Zhou L.G."/>
            <person name="Ni X.B."/>
            <person name="Tian J.H."/>
            <person name="Sheng Y."/>
            <person name="Liu T."/>
            <person name="Pan Y.S."/>
            <person name="Xia L.Y."/>
            <person name="Li J."/>
            <person name="Zhao F."/>
            <person name="Cao W.C."/>
        </authorList>
    </citation>
    <scope>NUCLEOTIDE SEQUENCE</scope>
    <source>
        <strain evidence="2">Rmic-2018</strain>
    </source>
</reference>